<dbReference type="GO" id="GO:0004553">
    <property type="term" value="F:hydrolase activity, hydrolyzing O-glycosyl compounds"/>
    <property type="evidence" value="ECO:0007669"/>
    <property type="project" value="InterPro"/>
</dbReference>
<feature type="domain" description="Transglycosylase SLT" evidence="5">
    <location>
        <begin position="506"/>
        <end position="605"/>
    </location>
</feature>
<accession>A0A1I3L2H7</accession>
<dbReference type="PANTHER" id="PTHR37423">
    <property type="entry name" value="SOLUBLE LYTIC MUREIN TRANSGLYCOSYLASE-RELATED"/>
    <property type="match status" value="1"/>
</dbReference>
<comment type="similarity">
    <text evidence="1">Belongs to the transglycosylase Slt family.</text>
</comment>
<keyword evidence="7" id="KW-1185">Reference proteome</keyword>
<keyword evidence="3 4" id="KW-0732">Signal</keyword>
<dbReference type="STRING" id="1114924.SAMN05216258_109178"/>
<dbReference type="GO" id="GO:0008933">
    <property type="term" value="F:peptidoglycan lytic transglycosylase activity"/>
    <property type="evidence" value="ECO:0007669"/>
    <property type="project" value="InterPro"/>
</dbReference>
<evidence type="ECO:0000256" key="1">
    <source>
        <dbReference type="ARBA" id="ARBA00007734"/>
    </source>
</evidence>
<protein>
    <submittedName>
        <fullName evidence="6">Soluble lytic murein transglycosylase</fullName>
    </submittedName>
</protein>
<evidence type="ECO:0000313" key="7">
    <source>
        <dbReference type="Proteomes" id="UP000199377"/>
    </source>
</evidence>
<dbReference type="PANTHER" id="PTHR37423:SF2">
    <property type="entry name" value="MEMBRANE-BOUND LYTIC MUREIN TRANSGLYCOSYLASE C"/>
    <property type="match status" value="1"/>
</dbReference>
<dbReference type="PROSITE" id="PS00922">
    <property type="entry name" value="TRANSGLYCOSYLASE"/>
    <property type="match status" value="1"/>
</dbReference>
<comment type="similarity">
    <text evidence="2">Belongs to the virb1 family.</text>
</comment>
<proteinExistence type="inferred from homology"/>
<dbReference type="InterPro" id="IPR023346">
    <property type="entry name" value="Lysozyme-like_dom_sf"/>
</dbReference>
<organism evidence="6 7">
    <name type="scientific">Albimonas pacifica</name>
    <dbReference type="NCBI Taxonomy" id="1114924"/>
    <lineage>
        <taxon>Bacteria</taxon>
        <taxon>Pseudomonadati</taxon>
        <taxon>Pseudomonadota</taxon>
        <taxon>Alphaproteobacteria</taxon>
        <taxon>Rhodobacterales</taxon>
        <taxon>Paracoccaceae</taxon>
        <taxon>Albimonas</taxon>
    </lineage>
</organism>
<feature type="signal peptide" evidence="4">
    <location>
        <begin position="1"/>
        <end position="30"/>
    </location>
</feature>
<dbReference type="AlphaFoldDB" id="A0A1I3L2H7"/>
<evidence type="ECO:0000259" key="5">
    <source>
        <dbReference type="Pfam" id="PF01464"/>
    </source>
</evidence>
<dbReference type="EMBL" id="FOQH01000009">
    <property type="protein sequence ID" value="SFI78818.1"/>
    <property type="molecule type" value="Genomic_DNA"/>
</dbReference>
<name>A0A1I3L2H7_9RHOB</name>
<evidence type="ECO:0000256" key="2">
    <source>
        <dbReference type="ARBA" id="ARBA00009387"/>
    </source>
</evidence>
<dbReference type="InterPro" id="IPR008258">
    <property type="entry name" value="Transglycosylase_SLT_dom_1"/>
</dbReference>
<sequence length="659" mass="72465">MTPLRRSRRPAGLALATALLLSSTALPALAFPQRSEGARFVPVAEAVRADQWAAAFQYAEATRDPAAMDYVRWRWLSAGEGGFFDARDFLARNPDWPQTDMIRREAERKMPLNLRPSEVTAFFAGQTPLTGSGALALAQAQLADGQTQAARDTAVYAWREKSLTPDEESRLLANWGGVLAPYHVERLDMLLWRGLTGEAERMLGRVDAAHQALARARISLRRGDPGVDTLVARVPAALAGDAGLAYERFRWREKHGLRDSAEQMMRERSTSAAALGRPSAWADERIDMVREDQRAGRYRQAYLLAAQHHLSPSDGYDYNELEWLAGWIAVRWLNDPAAAQAHFARFLETVDTPISLGRGWYWMGRAREAAGDAAGAKRAYLEGARWQTSFYGQLAAERAGADADASLSGVDAPTDWRNAAAIESNQVRAGVLLHWAGERGRSHWLLTNAAAEARNPRDQAAIAHLALELDRPEIAVRAAKMAANGGIVLPTPYYPVVDLADASGPVPPALALAIARQESEMNPEAISHAGARGLMQLMPGTAKLVAGRLGMPYDLNRLTADWRYNARLGTDYLAGLIDDFGSWPLAAAGYNAGPNRVRQWIAAFGDPRSGRMDMVDWIETIPFDETRNYVQRVMEGVHVYEARLSGRAQAPELTALLQR</sequence>
<dbReference type="GO" id="GO:0042597">
    <property type="term" value="C:periplasmic space"/>
    <property type="evidence" value="ECO:0007669"/>
    <property type="project" value="InterPro"/>
</dbReference>
<evidence type="ECO:0000256" key="4">
    <source>
        <dbReference type="SAM" id="SignalP"/>
    </source>
</evidence>
<dbReference type="GO" id="GO:0016020">
    <property type="term" value="C:membrane"/>
    <property type="evidence" value="ECO:0007669"/>
    <property type="project" value="InterPro"/>
</dbReference>
<dbReference type="CDD" id="cd13401">
    <property type="entry name" value="Slt70-like"/>
    <property type="match status" value="1"/>
</dbReference>
<reference evidence="6 7" key="1">
    <citation type="submission" date="2016-10" db="EMBL/GenBank/DDBJ databases">
        <authorList>
            <person name="de Groot N.N."/>
        </authorList>
    </citation>
    <scope>NUCLEOTIDE SEQUENCE [LARGE SCALE GENOMIC DNA]</scope>
    <source>
        <strain evidence="6 7">CGMCC 1.11030</strain>
    </source>
</reference>
<dbReference type="InterPro" id="IPR008939">
    <property type="entry name" value="Lytic_TGlycosylase_superhlx_U"/>
</dbReference>
<dbReference type="Gene3D" id="1.25.20.10">
    <property type="entry name" value="Bacterial muramidases"/>
    <property type="match status" value="1"/>
</dbReference>
<dbReference type="InterPro" id="IPR000189">
    <property type="entry name" value="Transglyc_AS"/>
</dbReference>
<evidence type="ECO:0000313" key="6">
    <source>
        <dbReference type="EMBL" id="SFI78818.1"/>
    </source>
</evidence>
<dbReference type="SUPFAM" id="SSF53955">
    <property type="entry name" value="Lysozyme-like"/>
    <property type="match status" value="1"/>
</dbReference>
<dbReference type="Pfam" id="PF01464">
    <property type="entry name" value="SLT"/>
    <property type="match status" value="1"/>
</dbReference>
<dbReference type="SUPFAM" id="SSF48435">
    <property type="entry name" value="Bacterial muramidases"/>
    <property type="match status" value="1"/>
</dbReference>
<dbReference type="Gene3D" id="1.10.530.10">
    <property type="match status" value="1"/>
</dbReference>
<gene>
    <name evidence="6" type="ORF">SAMN05216258_109178</name>
</gene>
<feature type="chain" id="PRO_5011630038" evidence="4">
    <location>
        <begin position="31"/>
        <end position="659"/>
    </location>
</feature>
<dbReference type="GO" id="GO:0000270">
    <property type="term" value="P:peptidoglycan metabolic process"/>
    <property type="evidence" value="ECO:0007669"/>
    <property type="project" value="InterPro"/>
</dbReference>
<dbReference type="Proteomes" id="UP000199377">
    <property type="component" value="Unassembled WGS sequence"/>
</dbReference>
<evidence type="ECO:0000256" key="3">
    <source>
        <dbReference type="ARBA" id="ARBA00022729"/>
    </source>
</evidence>